<evidence type="ECO:0000313" key="3">
    <source>
        <dbReference type="Proteomes" id="UP000739538"/>
    </source>
</evidence>
<feature type="region of interest" description="Disordered" evidence="1">
    <location>
        <begin position="577"/>
        <end position="597"/>
    </location>
</feature>
<sequence length="1215" mass="127763">MNEGSDRAVPPVRIELATSEIEGGPCRAWADPVQVMAAVAVSHPPETFAKSLLPSLEELSEFSEFGYSPNGLPMLVQAVLERLQNAHVRLWRENASGLHGLQSAAITCAVAEEDRVYFVKTTSAWVCLLRGGKAHPVERLDEQADESSGLGATEKLGLAVTSLPVQPGDIVVLLASEMNWAPDLRAVVNVFSQTTDLKRACDGLVNLLGLQSEGAGAVAFRFIPVGSERRVGENPLADLAGPMSLAALGAAGAAIDAANQRQADERARQEAEYSEQIRLEAEAAERARMDAERAEQARAEQARLEAEAAERARIEAERAEQARLEAEAAKHARMEAERAQQARLRDEAEAAERARVEAERAEQARAEQARLEAEAAEQARLEAEAAEHARMDAARAEQARLEAEAAERSRLEAEHANFGATDDPFADMTASMPEASGRPTEGVRSEAESFLESLGGGPAAEETVPARAPVERTSSADTTSWRSSTPPEPRAVSTPEPASSASTSGMTPDQFFAGSLPTASNGKSRTTTADESRRDAPGQSVEADATEHIAHDATEHIAHDATEHIAHDATEHIAHDASEPASHVDPVDQVEGTDASNAGVPVVAAAAGQSTDGGEPAAEPAYAFAGSNETGAEASSSEIEKSPDGVVAVAYRRPPSRDEYRGKTVFWPVLLAVLLGIALGIAAIPGGIHLPGTDALKSIVGGDSGTGPTGELHIESDPPPRRILVSGQDPIEGSIAHIERLPIGSYEVQLDLGPCGLWKTKVDVREGQTTEIRPTLRGQVKVAASDPTRNGFVWVEGGEKQPVPTTLEGLEVGWQRVFYEDDGLPIWERQVLVRTDKVASVLVPNDLRKGEGMVRVESLVLRDGLGMVESRGDSVWVDDAFAGATPLESRLSPGLHSVRVRTGDEYHTEMLELHGGGAQHVMAQFGLGAKPRLRHTSPGTVALSGSLVLTTEVESTDGTGVRQPLLHFPHLDSSLKEIPLSQVEPGRGVWVAIVDPLRMPRGEQVQYYFSASTASGDQVYSDLYTLSIGGRGSVSANRTRTNAARDEAPALASQANVPVTTPQATLKKSTASTGTATAAQAARTTAPARPVQPTADGVAAGNAPTSTATKGAVAGTAAAASAGSSATVAPGAGASAAREASPQPTPGTNSQPTPEVARQNTPQVAPQTTPSEPAEQTTAEDAELGDGAETTEPDPSALLGTLPEVRREVGLRESK</sequence>
<accession>A0A956SF94</accession>
<feature type="compositionally biased region" description="Low complexity" evidence="1">
    <location>
        <begin position="493"/>
        <end position="504"/>
    </location>
</feature>
<feature type="compositionally biased region" description="Low complexity" evidence="1">
    <location>
        <begin position="1064"/>
        <end position="1095"/>
    </location>
</feature>
<feature type="region of interest" description="Disordered" evidence="1">
    <location>
        <begin position="415"/>
        <end position="542"/>
    </location>
</feature>
<proteinExistence type="predicted"/>
<dbReference type="AlphaFoldDB" id="A0A956SF94"/>
<dbReference type="Proteomes" id="UP000739538">
    <property type="component" value="Unassembled WGS sequence"/>
</dbReference>
<evidence type="ECO:0008006" key="4">
    <source>
        <dbReference type="Google" id="ProtNLM"/>
    </source>
</evidence>
<organism evidence="2 3">
    <name type="scientific">Eiseniibacteriota bacterium</name>
    <dbReference type="NCBI Taxonomy" id="2212470"/>
    <lineage>
        <taxon>Bacteria</taxon>
        <taxon>Candidatus Eiseniibacteriota</taxon>
    </lineage>
</organism>
<comment type="caution">
    <text evidence="2">The sequence shown here is derived from an EMBL/GenBank/DDBJ whole genome shotgun (WGS) entry which is preliminary data.</text>
</comment>
<feature type="region of interest" description="Disordered" evidence="1">
    <location>
        <begin position="323"/>
        <end position="390"/>
    </location>
</feature>
<dbReference type="EMBL" id="JAGQHS010000173">
    <property type="protein sequence ID" value="MCA9758435.1"/>
    <property type="molecule type" value="Genomic_DNA"/>
</dbReference>
<gene>
    <name evidence="2" type="ORF">KDA27_21745</name>
</gene>
<protein>
    <recommendedName>
        <fullName evidence="4">PEGA domain-containing protein</fullName>
    </recommendedName>
</protein>
<feature type="compositionally biased region" description="Polar residues" evidence="1">
    <location>
        <begin position="517"/>
        <end position="527"/>
    </location>
</feature>
<feature type="region of interest" description="Disordered" evidence="1">
    <location>
        <begin position="1031"/>
        <end position="1108"/>
    </location>
</feature>
<feature type="compositionally biased region" description="Basic and acidic residues" evidence="1">
    <location>
        <begin position="1204"/>
        <end position="1215"/>
    </location>
</feature>
<feature type="region of interest" description="Disordered" evidence="1">
    <location>
        <begin position="1126"/>
        <end position="1215"/>
    </location>
</feature>
<evidence type="ECO:0000256" key="1">
    <source>
        <dbReference type="SAM" id="MobiDB-lite"/>
    </source>
</evidence>
<evidence type="ECO:0000313" key="2">
    <source>
        <dbReference type="EMBL" id="MCA9758435.1"/>
    </source>
</evidence>
<feature type="compositionally biased region" description="Low complexity" evidence="1">
    <location>
        <begin position="1126"/>
        <end position="1137"/>
    </location>
</feature>
<feature type="compositionally biased region" description="Polar residues" evidence="1">
    <location>
        <begin position="1053"/>
        <end position="1063"/>
    </location>
</feature>
<reference evidence="2" key="1">
    <citation type="submission" date="2020-04" db="EMBL/GenBank/DDBJ databases">
        <authorList>
            <person name="Zhang T."/>
        </authorList>
    </citation>
    <scope>NUCLEOTIDE SEQUENCE</scope>
    <source>
        <strain evidence="2">HKST-UBA02</strain>
    </source>
</reference>
<feature type="compositionally biased region" description="Polar residues" evidence="1">
    <location>
        <begin position="1146"/>
        <end position="1177"/>
    </location>
</feature>
<feature type="compositionally biased region" description="Acidic residues" evidence="1">
    <location>
        <begin position="1178"/>
        <end position="1192"/>
    </location>
</feature>
<feature type="compositionally biased region" description="Polar residues" evidence="1">
    <location>
        <begin position="472"/>
        <end position="485"/>
    </location>
</feature>
<name>A0A956SF94_UNCEI</name>
<dbReference type="CDD" id="cd06503">
    <property type="entry name" value="ATP-synt_Fo_b"/>
    <property type="match status" value="1"/>
</dbReference>
<reference evidence="2" key="2">
    <citation type="journal article" date="2021" name="Microbiome">
        <title>Successional dynamics and alternative stable states in a saline activated sludge microbial community over 9 years.</title>
        <authorList>
            <person name="Wang Y."/>
            <person name="Ye J."/>
            <person name="Ju F."/>
            <person name="Liu L."/>
            <person name="Boyd J.A."/>
            <person name="Deng Y."/>
            <person name="Parks D.H."/>
            <person name="Jiang X."/>
            <person name="Yin X."/>
            <person name="Woodcroft B.J."/>
            <person name="Tyson G.W."/>
            <person name="Hugenholtz P."/>
            <person name="Polz M.F."/>
            <person name="Zhang T."/>
        </authorList>
    </citation>
    <scope>NUCLEOTIDE SEQUENCE</scope>
    <source>
        <strain evidence="2">HKST-UBA02</strain>
    </source>
</reference>